<evidence type="ECO:0000256" key="2">
    <source>
        <dbReference type="HAMAP-Rule" id="MF_00518"/>
    </source>
</evidence>
<sequence>MRMVLQRVAEASVTVDGEVVGEIGKGFLVLLGVQASDTEETADRMVDKMCRLRIFEDENGKTNLSLADVGGELLVVSQFTLYADCRKGNRPSFVKAGPPQMAEQLYEYAAERCRKYVKKVEQGRFGAHMKVSLVNDGPFTVVLDSEELIR</sequence>
<dbReference type="GO" id="GO:0106026">
    <property type="term" value="F:Gly-tRNA(Ala) deacylase activity"/>
    <property type="evidence" value="ECO:0007669"/>
    <property type="project" value="UniProtKB-UniRule"/>
</dbReference>
<protein>
    <recommendedName>
        <fullName evidence="2">D-aminoacyl-tRNA deacylase</fullName>
        <shortName evidence="2">DTD</shortName>
        <ecNumber evidence="2">3.1.1.96</ecNumber>
    </recommendedName>
    <alternativeName>
        <fullName evidence="2">Gly-tRNA(Ala) deacylase</fullName>
        <ecNumber evidence="2">3.1.1.-</ecNumber>
    </alternativeName>
</protein>
<dbReference type="InterPro" id="IPR003732">
    <property type="entry name" value="Daa-tRNA_deacyls_DTD"/>
</dbReference>
<dbReference type="Proteomes" id="UP000823883">
    <property type="component" value="Unassembled WGS sequence"/>
</dbReference>
<comment type="caution">
    <text evidence="3">The sequence shown here is derived from an EMBL/GenBank/DDBJ whole genome shotgun (WGS) entry which is preliminary data.</text>
</comment>
<comment type="domain">
    <text evidence="2">A Gly-cisPro motif from one monomer fits into the active site of the other monomer to allow specific chiral rejection of L-amino acids.</text>
</comment>
<dbReference type="NCBIfam" id="TIGR00256">
    <property type="entry name" value="D-aminoacyl-tRNA deacylase"/>
    <property type="match status" value="1"/>
</dbReference>
<comment type="function">
    <text evidence="2">An aminoacyl-tRNA editing enzyme that deacylates mischarged D-aminoacyl-tRNAs. Also deacylates mischarged glycyl-tRNA(Ala), protecting cells against glycine mischarging by AlaRS. Acts via tRNA-based rather than protein-based catalysis; rejects L-amino acids rather than detecting D-amino acids in the active site. By recycling D-aminoacyl-tRNA to D-amino acids and free tRNA molecules, this enzyme counteracts the toxicity associated with the formation of D-aminoacyl-tRNA entities in vivo and helps enforce protein L-homochirality.</text>
</comment>
<evidence type="ECO:0000256" key="1">
    <source>
        <dbReference type="ARBA" id="ARBA00009673"/>
    </source>
</evidence>
<dbReference type="GO" id="GO:0043908">
    <property type="term" value="F:Ser(Gly)-tRNA(Ala) hydrolase activity"/>
    <property type="evidence" value="ECO:0007669"/>
    <property type="project" value="UniProtKB-UniRule"/>
</dbReference>
<comment type="similarity">
    <text evidence="1 2">Belongs to the DTD family.</text>
</comment>
<comment type="subcellular location">
    <subcellularLocation>
        <location evidence="2">Cytoplasm</location>
    </subcellularLocation>
</comment>
<dbReference type="Gene3D" id="3.50.80.10">
    <property type="entry name" value="D-tyrosyl-tRNA(Tyr) deacylase"/>
    <property type="match status" value="1"/>
</dbReference>
<comment type="subunit">
    <text evidence="2">Homodimer.</text>
</comment>
<keyword evidence="2 3" id="KW-0378">Hydrolase</keyword>
<keyword evidence="2" id="KW-0694">RNA-binding</keyword>
<reference evidence="3" key="2">
    <citation type="submission" date="2021-04" db="EMBL/GenBank/DDBJ databases">
        <authorList>
            <person name="Gilroy R."/>
        </authorList>
    </citation>
    <scope>NUCLEOTIDE SEQUENCE</scope>
    <source>
        <strain evidence="3">CHK183-5548</strain>
    </source>
</reference>
<dbReference type="SUPFAM" id="SSF69500">
    <property type="entry name" value="DTD-like"/>
    <property type="match status" value="1"/>
</dbReference>
<dbReference type="InterPro" id="IPR023509">
    <property type="entry name" value="DTD-like_sf"/>
</dbReference>
<dbReference type="GO" id="GO:0005737">
    <property type="term" value="C:cytoplasm"/>
    <property type="evidence" value="ECO:0007669"/>
    <property type="project" value="UniProtKB-SubCell"/>
</dbReference>
<dbReference type="PANTHER" id="PTHR10472:SF5">
    <property type="entry name" value="D-AMINOACYL-TRNA DEACYLASE 1"/>
    <property type="match status" value="1"/>
</dbReference>
<dbReference type="EC" id="3.1.1.96" evidence="2"/>
<evidence type="ECO:0000313" key="3">
    <source>
        <dbReference type="EMBL" id="HJC48175.1"/>
    </source>
</evidence>
<dbReference type="FunFam" id="3.50.80.10:FF:000001">
    <property type="entry name" value="D-aminoacyl-tRNA deacylase"/>
    <property type="match status" value="1"/>
</dbReference>
<proteinExistence type="inferred from homology"/>
<evidence type="ECO:0000313" key="4">
    <source>
        <dbReference type="Proteomes" id="UP000823883"/>
    </source>
</evidence>
<dbReference type="CDD" id="cd00563">
    <property type="entry name" value="Dtyr_deacylase"/>
    <property type="match status" value="1"/>
</dbReference>
<dbReference type="EMBL" id="DWWL01000057">
    <property type="protein sequence ID" value="HJC48175.1"/>
    <property type="molecule type" value="Genomic_DNA"/>
</dbReference>
<accession>A0A9D2PCE6</accession>
<comment type="catalytic activity">
    <reaction evidence="2">
        <text>a D-aminoacyl-tRNA + H2O = a tRNA + a D-alpha-amino acid + H(+)</text>
        <dbReference type="Rhea" id="RHEA:13953"/>
        <dbReference type="Rhea" id="RHEA-COMP:10123"/>
        <dbReference type="Rhea" id="RHEA-COMP:10124"/>
        <dbReference type="ChEBI" id="CHEBI:15377"/>
        <dbReference type="ChEBI" id="CHEBI:15378"/>
        <dbReference type="ChEBI" id="CHEBI:59871"/>
        <dbReference type="ChEBI" id="CHEBI:78442"/>
        <dbReference type="ChEBI" id="CHEBI:79333"/>
        <dbReference type="EC" id="3.1.1.96"/>
    </reaction>
</comment>
<dbReference type="GO" id="GO:0051500">
    <property type="term" value="F:D-tyrosyl-tRNA(Tyr) deacylase activity"/>
    <property type="evidence" value="ECO:0007669"/>
    <property type="project" value="TreeGrafter"/>
</dbReference>
<dbReference type="EC" id="3.1.1.-" evidence="2"/>
<dbReference type="HAMAP" id="MF_00518">
    <property type="entry name" value="Deacylase_Dtd"/>
    <property type="match status" value="1"/>
</dbReference>
<keyword evidence="2" id="KW-0820">tRNA-binding</keyword>
<reference evidence="3" key="1">
    <citation type="journal article" date="2021" name="PeerJ">
        <title>Extensive microbial diversity within the chicken gut microbiome revealed by metagenomics and culture.</title>
        <authorList>
            <person name="Gilroy R."/>
            <person name="Ravi A."/>
            <person name="Getino M."/>
            <person name="Pursley I."/>
            <person name="Horton D.L."/>
            <person name="Alikhan N.F."/>
            <person name="Baker D."/>
            <person name="Gharbi K."/>
            <person name="Hall N."/>
            <person name="Watson M."/>
            <person name="Adriaenssens E.M."/>
            <person name="Foster-Nyarko E."/>
            <person name="Jarju S."/>
            <person name="Secka A."/>
            <person name="Antonio M."/>
            <person name="Oren A."/>
            <person name="Chaudhuri R.R."/>
            <person name="La Ragione R."/>
            <person name="Hildebrand F."/>
            <person name="Pallen M.J."/>
        </authorList>
    </citation>
    <scope>NUCLEOTIDE SEQUENCE</scope>
    <source>
        <strain evidence="3">CHK183-5548</strain>
    </source>
</reference>
<keyword evidence="2" id="KW-0963">Cytoplasm</keyword>
<comment type="catalytic activity">
    <reaction evidence="2">
        <text>glycyl-tRNA(Ala) + H2O = tRNA(Ala) + glycine + H(+)</text>
        <dbReference type="Rhea" id="RHEA:53744"/>
        <dbReference type="Rhea" id="RHEA-COMP:9657"/>
        <dbReference type="Rhea" id="RHEA-COMP:13640"/>
        <dbReference type="ChEBI" id="CHEBI:15377"/>
        <dbReference type="ChEBI" id="CHEBI:15378"/>
        <dbReference type="ChEBI" id="CHEBI:57305"/>
        <dbReference type="ChEBI" id="CHEBI:78442"/>
        <dbReference type="ChEBI" id="CHEBI:78522"/>
    </reaction>
</comment>
<feature type="short sequence motif" description="Gly-cisPro motif, important for rejection of L-amino acids" evidence="2">
    <location>
        <begin position="137"/>
        <end position="138"/>
    </location>
</feature>
<dbReference type="PANTHER" id="PTHR10472">
    <property type="entry name" value="D-TYROSYL-TRNA TYR DEACYLASE"/>
    <property type="match status" value="1"/>
</dbReference>
<dbReference type="GO" id="GO:0000049">
    <property type="term" value="F:tRNA binding"/>
    <property type="evidence" value="ECO:0007669"/>
    <property type="project" value="UniProtKB-UniRule"/>
</dbReference>
<dbReference type="Pfam" id="PF02580">
    <property type="entry name" value="Tyr_Deacylase"/>
    <property type="match status" value="1"/>
</dbReference>
<organism evidence="3 4">
    <name type="scientific">Candidatus Lachnoclostridium pullistercoris</name>
    <dbReference type="NCBI Taxonomy" id="2838632"/>
    <lineage>
        <taxon>Bacteria</taxon>
        <taxon>Bacillati</taxon>
        <taxon>Bacillota</taxon>
        <taxon>Clostridia</taxon>
        <taxon>Lachnospirales</taxon>
        <taxon>Lachnospiraceae</taxon>
    </lineage>
</organism>
<name>A0A9D2PCE6_9FIRM</name>
<dbReference type="GO" id="GO:0019478">
    <property type="term" value="P:D-amino acid catabolic process"/>
    <property type="evidence" value="ECO:0007669"/>
    <property type="project" value="UniProtKB-UniRule"/>
</dbReference>
<gene>
    <name evidence="2 3" type="primary">dtd</name>
    <name evidence="3" type="ORF">IAA04_09005</name>
</gene>
<dbReference type="AlphaFoldDB" id="A0A9D2PCE6"/>